<evidence type="ECO:0000313" key="3">
    <source>
        <dbReference type="Proteomes" id="UP000642919"/>
    </source>
</evidence>
<organism evidence="2 3">
    <name type="scientific">Halobacterium salinarum</name>
    <name type="common">Halobacterium halobium</name>
    <dbReference type="NCBI Taxonomy" id="2242"/>
    <lineage>
        <taxon>Archaea</taxon>
        <taxon>Methanobacteriati</taxon>
        <taxon>Methanobacteriota</taxon>
        <taxon>Stenosarchaea group</taxon>
        <taxon>Halobacteria</taxon>
        <taxon>Halobacteriales</taxon>
        <taxon>Halobacteriaceae</taxon>
        <taxon>Halobacterium</taxon>
    </lineage>
</organism>
<dbReference type="InterPro" id="IPR014729">
    <property type="entry name" value="Rossmann-like_a/b/a_fold"/>
</dbReference>
<sequence>MSDPRAPLAWRVDLETLTGPERPGEPITYVVAFDSSPLAEAALRRAVTFADAADAAVVAVTAVQRDPAMARDRGWLGADESFDVGTVAAAIAADVHEIAPGVPVEYEVLDAYAPRGRVSRTVRELAVDAGATVVFVGSDNAGHVVGGLTSVGQGVSADDRYDVHIVR</sequence>
<dbReference type="SUPFAM" id="SSF52402">
    <property type="entry name" value="Adenine nucleotide alpha hydrolases-like"/>
    <property type="match status" value="1"/>
</dbReference>
<name>A0A841HBM2_HALSI</name>
<dbReference type="Pfam" id="PF00582">
    <property type="entry name" value="Usp"/>
    <property type="match status" value="1"/>
</dbReference>
<dbReference type="AlphaFoldDB" id="A0A841HBM2"/>
<dbReference type="Gene3D" id="3.40.50.620">
    <property type="entry name" value="HUPs"/>
    <property type="match status" value="1"/>
</dbReference>
<evidence type="ECO:0000313" key="2">
    <source>
        <dbReference type="EMBL" id="MBB6090421.1"/>
    </source>
</evidence>
<feature type="domain" description="UspA" evidence="1">
    <location>
        <begin position="30"/>
        <end position="155"/>
    </location>
</feature>
<dbReference type="EMBL" id="JACHGX010000005">
    <property type="protein sequence ID" value="MBB6090421.1"/>
    <property type="molecule type" value="Genomic_DNA"/>
</dbReference>
<proteinExistence type="predicted"/>
<comment type="caution">
    <text evidence="2">The sequence shown here is derived from an EMBL/GenBank/DDBJ whole genome shotgun (WGS) entry which is preliminary data.</text>
</comment>
<dbReference type="RefSeq" id="WP_157849921.1">
    <property type="nucleotide sequence ID" value="NZ_CBCRUN010000010.1"/>
</dbReference>
<dbReference type="InterPro" id="IPR006016">
    <property type="entry name" value="UspA"/>
</dbReference>
<dbReference type="Proteomes" id="UP000642919">
    <property type="component" value="Unassembled WGS sequence"/>
</dbReference>
<gene>
    <name evidence="2" type="ORF">HNR49_001801</name>
</gene>
<protein>
    <submittedName>
        <fullName evidence="2">Nucleotide-binding universal stress UspA family protein</fullName>
    </submittedName>
</protein>
<reference evidence="2" key="1">
    <citation type="submission" date="2020-08" db="EMBL/GenBank/DDBJ databases">
        <title>Genomic Encyclopedia of Type Strains, Phase IV (KMG-IV): sequencing the most valuable type-strain genomes for metagenomic binning, comparative biology and taxonomic classification.</title>
        <authorList>
            <person name="Goeker M."/>
        </authorList>
    </citation>
    <scope>NUCLEOTIDE SEQUENCE</scope>
    <source>
        <strain evidence="2">DSM 669</strain>
    </source>
</reference>
<dbReference type="GeneID" id="68693690"/>
<accession>A0A841HBM2</accession>
<evidence type="ECO:0000259" key="1">
    <source>
        <dbReference type="Pfam" id="PF00582"/>
    </source>
</evidence>